<dbReference type="PROSITE" id="PS01124">
    <property type="entry name" value="HTH_ARAC_FAMILY_2"/>
    <property type="match status" value="1"/>
</dbReference>
<dbReference type="GO" id="GO:0043565">
    <property type="term" value="F:sequence-specific DNA binding"/>
    <property type="evidence" value="ECO:0007669"/>
    <property type="project" value="InterPro"/>
</dbReference>
<feature type="domain" description="Histidine kinase" evidence="8">
    <location>
        <begin position="800"/>
        <end position="1025"/>
    </location>
</feature>
<feature type="domain" description="HTH araC/xylS-type" evidence="7">
    <location>
        <begin position="1201"/>
        <end position="1300"/>
    </location>
</feature>
<dbReference type="InterPro" id="IPR036097">
    <property type="entry name" value="HisK_dim/P_sf"/>
</dbReference>
<dbReference type="CDD" id="cd17574">
    <property type="entry name" value="REC_OmpR"/>
    <property type="match status" value="1"/>
</dbReference>
<comment type="caution">
    <text evidence="10">The sequence shown here is derived from an EMBL/GenBank/DDBJ whole genome shotgun (WGS) entry which is preliminary data.</text>
</comment>
<dbReference type="SUPFAM" id="SSF110296">
    <property type="entry name" value="Oligoxyloglucan reducing end-specific cellobiohydrolase"/>
    <property type="match status" value="1"/>
</dbReference>
<evidence type="ECO:0000313" key="11">
    <source>
        <dbReference type="Proteomes" id="UP000617628"/>
    </source>
</evidence>
<dbReference type="PROSITE" id="PS50110">
    <property type="entry name" value="RESPONSE_REGULATORY"/>
    <property type="match status" value="1"/>
</dbReference>
<dbReference type="InterPro" id="IPR036890">
    <property type="entry name" value="HATPase_C_sf"/>
</dbReference>
<dbReference type="Pfam" id="PF02518">
    <property type="entry name" value="HATPase_c"/>
    <property type="match status" value="1"/>
</dbReference>
<evidence type="ECO:0000256" key="4">
    <source>
        <dbReference type="ARBA" id="ARBA00023015"/>
    </source>
</evidence>
<dbReference type="SUPFAM" id="SSF46689">
    <property type="entry name" value="Homeodomain-like"/>
    <property type="match status" value="1"/>
</dbReference>
<dbReference type="Gene3D" id="1.10.10.60">
    <property type="entry name" value="Homeodomain-like"/>
    <property type="match status" value="1"/>
</dbReference>
<name>A0A934VTI6_9BACT</name>
<dbReference type="GO" id="GO:0003700">
    <property type="term" value="F:DNA-binding transcription factor activity"/>
    <property type="evidence" value="ECO:0007669"/>
    <property type="project" value="InterPro"/>
</dbReference>
<dbReference type="EC" id="2.7.13.3" evidence="2"/>
<dbReference type="Pfam" id="PF00512">
    <property type="entry name" value="HisKA"/>
    <property type="match status" value="1"/>
</dbReference>
<dbReference type="PANTHER" id="PTHR43547">
    <property type="entry name" value="TWO-COMPONENT HISTIDINE KINASE"/>
    <property type="match status" value="1"/>
</dbReference>
<dbReference type="InterPro" id="IPR011006">
    <property type="entry name" value="CheY-like_superfamily"/>
</dbReference>
<dbReference type="PROSITE" id="PS50109">
    <property type="entry name" value="HIS_KIN"/>
    <property type="match status" value="1"/>
</dbReference>
<dbReference type="Pfam" id="PF12833">
    <property type="entry name" value="HTH_18"/>
    <property type="match status" value="1"/>
</dbReference>
<evidence type="ECO:0000313" key="10">
    <source>
        <dbReference type="EMBL" id="MBK1879758.1"/>
    </source>
</evidence>
<organism evidence="10 11">
    <name type="scientific">Pelagicoccus mobilis</name>
    <dbReference type="NCBI Taxonomy" id="415221"/>
    <lineage>
        <taxon>Bacteria</taxon>
        <taxon>Pseudomonadati</taxon>
        <taxon>Verrucomicrobiota</taxon>
        <taxon>Opitutia</taxon>
        <taxon>Puniceicoccales</taxon>
        <taxon>Pelagicoccaceae</taxon>
        <taxon>Pelagicoccus</taxon>
    </lineage>
</organism>
<gene>
    <name evidence="10" type="ORF">JIN87_22925</name>
</gene>
<dbReference type="SMART" id="SM00387">
    <property type="entry name" value="HATPase_c"/>
    <property type="match status" value="1"/>
</dbReference>
<dbReference type="InterPro" id="IPR018060">
    <property type="entry name" value="HTH_AraC"/>
</dbReference>
<dbReference type="SMART" id="SM00448">
    <property type="entry name" value="REC"/>
    <property type="match status" value="1"/>
</dbReference>
<dbReference type="CDD" id="cd00082">
    <property type="entry name" value="HisKA"/>
    <property type="match status" value="1"/>
</dbReference>
<reference evidence="10" key="1">
    <citation type="submission" date="2021-01" db="EMBL/GenBank/DDBJ databases">
        <title>Modified the classification status of verrucomicrobia.</title>
        <authorList>
            <person name="Feng X."/>
        </authorList>
    </citation>
    <scope>NUCLEOTIDE SEQUENCE</scope>
    <source>
        <strain evidence="10">KCTC 13126</strain>
    </source>
</reference>
<dbReference type="EMBL" id="JAENIL010000057">
    <property type="protein sequence ID" value="MBK1879758.1"/>
    <property type="molecule type" value="Genomic_DNA"/>
</dbReference>
<dbReference type="InterPro" id="IPR009057">
    <property type="entry name" value="Homeodomain-like_sf"/>
</dbReference>
<dbReference type="SUPFAM" id="SSF52172">
    <property type="entry name" value="CheY-like"/>
    <property type="match status" value="1"/>
</dbReference>
<keyword evidence="3 6" id="KW-0597">Phosphoprotein</keyword>
<keyword evidence="11" id="KW-1185">Reference proteome</keyword>
<dbReference type="InterPro" id="IPR004358">
    <property type="entry name" value="Sig_transdc_His_kin-like_C"/>
</dbReference>
<dbReference type="SUPFAM" id="SSF63829">
    <property type="entry name" value="Calcium-dependent phosphotriesterase"/>
    <property type="match status" value="2"/>
</dbReference>
<dbReference type="SMART" id="SM00388">
    <property type="entry name" value="HisKA"/>
    <property type="match status" value="1"/>
</dbReference>
<comment type="catalytic activity">
    <reaction evidence="1">
        <text>ATP + protein L-histidine = ADP + protein N-phospho-L-histidine.</text>
        <dbReference type="EC" id="2.7.13.3"/>
    </reaction>
</comment>
<dbReference type="GO" id="GO:0000155">
    <property type="term" value="F:phosphorelay sensor kinase activity"/>
    <property type="evidence" value="ECO:0007669"/>
    <property type="project" value="InterPro"/>
</dbReference>
<evidence type="ECO:0000259" key="7">
    <source>
        <dbReference type="PROSITE" id="PS01124"/>
    </source>
</evidence>
<dbReference type="SUPFAM" id="SSF47384">
    <property type="entry name" value="Homodimeric domain of signal transducing histidine kinase"/>
    <property type="match status" value="1"/>
</dbReference>
<keyword evidence="5" id="KW-0804">Transcription</keyword>
<feature type="modified residue" description="4-aspartylphosphate" evidence="6">
    <location>
        <position position="1102"/>
    </location>
</feature>
<dbReference type="SMART" id="SM00342">
    <property type="entry name" value="HTH_ARAC"/>
    <property type="match status" value="1"/>
</dbReference>
<dbReference type="Gene3D" id="3.30.565.10">
    <property type="entry name" value="Histidine kinase-like ATPase, C-terminal domain"/>
    <property type="match status" value="1"/>
</dbReference>
<protein>
    <recommendedName>
        <fullName evidence="2">histidine kinase</fullName>
        <ecNumber evidence="2">2.7.13.3</ecNumber>
    </recommendedName>
</protein>
<evidence type="ECO:0000259" key="8">
    <source>
        <dbReference type="PROSITE" id="PS50109"/>
    </source>
</evidence>
<dbReference type="Gene3D" id="2.60.40.10">
    <property type="entry name" value="Immunoglobulins"/>
    <property type="match status" value="1"/>
</dbReference>
<dbReference type="InterPro" id="IPR003661">
    <property type="entry name" value="HisK_dim/P_dom"/>
</dbReference>
<keyword evidence="4" id="KW-0805">Transcription regulation</keyword>
<dbReference type="RefSeq" id="WP_200357971.1">
    <property type="nucleotide sequence ID" value="NZ_JAENIL010000057.1"/>
</dbReference>
<dbReference type="InterPro" id="IPR005467">
    <property type="entry name" value="His_kinase_dom"/>
</dbReference>
<feature type="domain" description="Response regulatory" evidence="9">
    <location>
        <begin position="1054"/>
        <end position="1169"/>
    </location>
</feature>
<dbReference type="InterPro" id="IPR001789">
    <property type="entry name" value="Sig_transdc_resp-reg_receiver"/>
</dbReference>
<dbReference type="InterPro" id="IPR013783">
    <property type="entry name" value="Ig-like_fold"/>
</dbReference>
<sequence length="1312" mass="146223">MSLLRRAASYGIFLLFLGVNFAQLSFGQAKSLQLDSLELPVNWRSIDMPGGVNLRTIAAGSDGSLWVGAMASAARYNGVSWTDYPLPRGEEDGPFKALHVRDSGEVVGLTGSGLYVLENGTWRQIVELEGSVSPAGCLFESTEGDLWFGHELGFGVLMANGESRLAPPGNSAVDFCEDAEGAIWWVEGASRKVFRAEGSAEEIVTTRVREEMLPEHDSPVGFSSLISTSDGKVWFGDIKGGSRVRYFDLKTEEWTFVYLNEDTRGTIVYDMAVGPEGNAWVCSSDSLYRIKDGKVDVFEKYVSGNSQDVDVFQFDSNNGLWHGSVRGGLTYLSLEKSPWRQFDGYHFQCEAFGYRWFTTEFGKVVRAQDDSDAVLAIEDPNLIDTAVGLFVSRTGEIWAIGAHKRVAAVSVFDGEEWELQRFPAFATKFDYDSFCELDDGTVILGSGQSWGSLPKKQAGMLKTRRGGKKWWSEVLPANEDGIPWRVHEIVSDDEGVLYSGGSRMMRISGDDVNVENNRLGAPGSWINSLKMGPERTLWGASFGKGIFQISDDGTRWFRTFEDGLEDLSVIDLSILKNGDVVALTSNAVYRFDGDQWVESLKLPFARPLPEGGGALRVAADGALWINLVHPSWYMRKRLNRSIPWSSEVPFFSYRYEFDFTAPTTTLRRVATSEANSRSFIGRMEGADYYSRTNKSDLQFSYRIDGGAWTPFSDSHSVVFQELSEGTHRIEARSRDLDFNVDSVGSFIDLTIAIPFWKESWFYPMLVVFSVAGLGVYVLGIRHRAKNLLALEQQKLSFFTNISHEIRTPLALVMAPLERAMRLSEKEEVQGYLKRARKASDELKRIVDQLLDFRRAQSGVMKVRPEHADVAVFVSDFAKSMSVMAGERGQSVVFESSLQSLPGKVDVGKLRSILNNLVLNALHYSPDGAVVRVSLRVKNGDRSKFYIAVEDRGIGMSPDFVKLALKPFARGGDERSRSVKGTGIGLAYVNELLEVCGGSIEIESPLEPENEEYPGSRVSFAFPMQPLEETASEVLDSFEASAVDEDQDSDEGLPVLLIVEDDKEMGDFLCRELGESYRTIWRQDGVSGVECARETIPDIVLTDRMMPKMDGFELCRALRADLATAHIPIIMLTAASSERNEIEGLRAGANAFLGKPFSIEALEQRLANQLSIRDGLRTKLKVELERSLVEEQVTEVEDPFLVRANEIVEEQLGDYEFDAEILAQKLGMSRRSLYRRLKATADVSAANFIRTRRMRRAGQLLLSTDMRVGEVMDAVGILEQRTFNKWFKSMFGGTPTEYRASRQKRTADSESAS</sequence>
<evidence type="ECO:0000259" key="9">
    <source>
        <dbReference type="PROSITE" id="PS50110"/>
    </source>
</evidence>
<evidence type="ECO:0000256" key="6">
    <source>
        <dbReference type="PROSITE-ProRule" id="PRU00169"/>
    </source>
</evidence>
<dbReference type="Proteomes" id="UP000617628">
    <property type="component" value="Unassembled WGS sequence"/>
</dbReference>
<dbReference type="InterPro" id="IPR015943">
    <property type="entry name" value="WD40/YVTN_repeat-like_dom_sf"/>
</dbReference>
<evidence type="ECO:0000256" key="3">
    <source>
        <dbReference type="ARBA" id="ARBA00022553"/>
    </source>
</evidence>
<dbReference type="Gene3D" id="3.40.50.2300">
    <property type="match status" value="1"/>
</dbReference>
<dbReference type="InterPro" id="IPR003594">
    <property type="entry name" value="HATPase_dom"/>
</dbReference>
<proteinExistence type="predicted"/>
<dbReference type="PANTHER" id="PTHR43547:SF2">
    <property type="entry name" value="HYBRID SIGNAL TRANSDUCTION HISTIDINE KINASE C"/>
    <property type="match status" value="1"/>
</dbReference>
<evidence type="ECO:0000256" key="1">
    <source>
        <dbReference type="ARBA" id="ARBA00000085"/>
    </source>
</evidence>
<dbReference type="PRINTS" id="PR00344">
    <property type="entry name" value="BCTRLSENSOR"/>
</dbReference>
<accession>A0A934VTI6</accession>
<dbReference type="Gene3D" id="2.130.10.10">
    <property type="entry name" value="YVTN repeat-like/Quinoprotein amine dehydrogenase"/>
    <property type="match status" value="2"/>
</dbReference>
<evidence type="ECO:0000256" key="5">
    <source>
        <dbReference type="ARBA" id="ARBA00023163"/>
    </source>
</evidence>
<evidence type="ECO:0000256" key="2">
    <source>
        <dbReference type="ARBA" id="ARBA00012438"/>
    </source>
</evidence>
<dbReference type="Gene3D" id="1.10.287.130">
    <property type="match status" value="1"/>
</dbReference>
<dbReference type="SUPFAM" id="SSF55874">
    <property type="entry name" value="ATPase domain of HSP90 chaperone/DNA topoisomerase II/histidine kinase"/>
    <property type="match status" value="1"/>
</dbReference>
<dbReference type="Pfam" id="PF00072">
    <property type="entry name" value="Response_reg"/>
    <property type="match status" value="1"/>
</dbReference>